<proteinExistence type="predicted"/>
<comment type="caution">
    <text evidence="3">The sequence shown here is derived from an EMBL/GenBank/DDBJ whole genome shotgun (WGS) entry which is preliminary data.</text>
</comment>
<dbReference type="InterPro" id="IPR015797">
    <property type="entry name" value="NUDIX_hydrolase-like_dom_sf"/>
</dbReference>
<feature type="domain" description="Nudix hydrolase" evidence="2">
    <location>
        <begin position="1"/>
        <end position="151"/>
    </location>
</feature>
<name>A0ABW6TE72_9NOCA</name>
<dbReference type="EMBL" id="JBIATK010000004">
    <property type="protein sequence ID" value="MFF4024418.1"/>
    <property type="molecule type" value="Genomic_DNA"/>
</dbReference>
<dbReference type="Proteomes" id="UP001602089">
    <property type="component" value="Unassembled WGS sequence"/>
</dbReference>
<keyword evidence="1" id="KW-0378">Hydrolase</keyword>
<dbReference type="RefSeq" id="WP_195021865.1">
    <property type="nucleotide sequence ID" value="NZ_JADLPS010000001.1"/>
</dbReference>
<dbReference type="InterPro" id="IPR000086">
    <property type="entry name" value="NUDIX_hydrolase_dom"/>
</dbReference>
<keyword evidence="4" id="KW-1185">Reference proteome</keyword>
<protein>
    <submittedName>
        <fullName evidence="3">NUDIX domain-containing protein</fullName>
    </submittedName>
</protein>
<gene>
    <name evidence="3" type="ORF">ACFYY5_16405</name>
</gene>
<dbReference type="InterPro" id="IPR020084">
    <property type="entry name" value="NUDIX_hydrolase_CS"/>
</dbReference>
<dbReference type="Pfam" id="PF00293">
    <property type="entry name" value="NUDIX"/>
    <property type="match status" value="1"/>
</dbReference>
<evidence type="ECO:0000313" key="3">
    <source>
        <dbReference type="EMBL" id="MFF4024418.1"/>
    </source>
</evidence>
<dbReference type="PROSITE" id="PS00893">
    <property type="entry name" value="NUDIX_BOX"/>
    <property type="match status" value="1"/>
</dbReference>
<dbReference type="CDD" id="cd04662">
    <property type="entry name" value="NUDIX_Hydrolase"/>
    <property type="match status" value="1"/>
</dbReference>
<dbReference type="PANTHER" id="PTHR21340:SF7">
    <property type="entry name" value="NUDIX HYDROLASE DOMAIN-CONTAINING PROTEIN"/>
    <property type="match status" value="1"/>
</dbReference>
<evidence type="ECO:0000259" key="2">
    <source>
        <dbReference type="PROSITE" id="PS51462"/>
    </source>
</evidence>
<accession>A0ABW6TE72</accession>
<dbReference type="PANTHER" id="PTHR21340">
    <property type="entry name" value="DIADENOSINE 5,5-P1,P4-TETRAPHOSPHATE PYROPHOSPHOHYDROLASE MUTT"/>
    <property type="match status" value="1"/>
</dbReference>
<dbReference type="PROSITE" id="PS51462">
    <property type="entry name" value="NUDIX"/>
    <property type="match status" value="1"/>
</dbReference>
<dbReference type="SUPFAM" id="SSF55811">
    <property type="entry name" value="Nudix"/>
    <property type="match status" value="1"/>
</dbReference>
<evidence type="ECO:0000313" key="4">
    <source>
        <dbReference type="Proteomes" id="UP001602089"/>
    </source>
</evidence>
<sequence>MAKLSAGLLLYRIGRANSLEVLIVHMGGPFWAKKDAQGWSIPKGEYDDGEDPLVVAEREFSEELGRPSPGGETLALDVLKQPSGKKITAFARQGEFDASNIESNTFEMEWPRGSGKLAEFPEVDRAEWYDIDTARVKLVKGQVPFLDRLIEALKERNVKFSLASTVAEPPNQVSLF</sequence>
<dbReference type="InterPro" id="IPR051325">
    <property type="entry name" value="Nudix_hydrolase_domain"/>
</dbReference>
<evidence type="ECO:0000256" key="1">
    <source>
        <dbReference type="ARBA" id="ARBA00022801"/>
    </source>
</evidence>
<dbReference type="Gene3D" id="3.90.79.10">
    <property type="entry name" value="Nucleoside Triphosphate Pyrophosphohydrolase"/>
    <property type="match status" value="1"/>
</dbReference>
<reference evidence="3 4" key="1">
    <citation type="submission" date="2024-10" db="EMBL/GenBank/DDBJ databases">
        <title>The Natural Products Discovery Center: Release of the First 8490 Sequenced Strains for Exploring Actinobacteria Biosynthetic Diversity.</title>
        <authorList>
            <person name="Kalkreuter E."/>
            <person name="Kautsar S.A."/>
            <person name="Yang D."/>
            <person name="Bader C.D."/>
            <person name="Teijaro C.N."/>
            <person name="Fluegel L."/>
            <person name="Davis C.M."/>
            <person name="Simpson J.R."/>
            <person name="Lauterbach L."/>
            <person name="Steele A.D."/>
            <person name="Gui C."/>
            <person name="Meng S."/>
            <person name="Li G."/>
            <person name="Viehrig K."/>
            <person name="Ye F."/>
            <person name="Su P."/>
            <person name="Kiefer A.F."/>
            <person name="Nichols A."/>
            <person name="Cepeda A.J."/>
            <person name="Yan W."/>
            <person name="Fan B."/>
            <person name="Jiang Y."/>
            <person name="Adhikari A."/>
            <person name="Zheng C.-J."/>
            <person name="Schuster L."/>
            <person name="Cowan T.M."/>
            <person name="Smanski M.J."/>
            <person name="Chevrette M.G."/>
            <person name="De Carvalho L.P.S."/>
            <person name="Shen B."/>
        </authorList>
    </citation>
    <scope>NUCLEOTIDE SEQUENCE [LARGE SCALE GENOMIC DNA]</scope>
    <source>
        <strain evidence="3 4">NPDC001867</strain>
    </source>
</reference>
<organism evidence="3 4">
    <name type="scientific">Nocardia elegans</name>
    <dbReference type="NCBI Taxonomy" id="300029"/>
    <lineage>
        <taxon>Bacteria</taxon>
        <taxon>Bacillati</taxon>
        <taxon>Actinomycetota</taxon>
        <taxon>Actinomycetes</taxon>
        <taxon>Mycobacteriales</taxon>
        <taxon>Nocardiaceae</taxon>
        <taxon>Nocardia</taxon>
    </lineage>
</organism>